<dbReference type="EMBL" id="CM056812">
    <property type="protein sequence ID" value="KAJ8617500.1"/>
    <property type="molecule type" value="Genomic_DNA"/>
</dbReference>
<evidence type="ECO:0000313" key="2">
    <source>
        <dbReference type="Proteomes" id="UP001234297"/>
    </source>
</evidence>
<sequence>MVMDYCYIGSTWIGFDDLKTIAKKVTYVKEKGLRGYYGWSVSADDNWALALKASETWDSTHLPSKNVGPTSMQPSEKNINLSISLYFIIIQIVFAFWGNHL</sequence>
<proteinExistence type="predicted"/>
<reference evidence="1 2" key="1">
    <citation type="journal article" date="2022" name="Hortic Res">
        <title>A haplotype resolved chromosomal level avocado genome allows analysis of novel avocado genes.</title>
        <authorList>
            <person name="Nath O."/>
            <person name="Fletcher S.J."/>
            <person name="Hayward A."/>
            <person name="Shaw L.M."/>
            <person name="Masouleh A.K."/>
            <person name="Furtado A."/>
            <person name="Henry R.J."/>
            <person name="Mitter N."/>
        </authorList>
    </citation>
    <scope>NUCLEOTIDE SEQUENCE [LARGE SCALE GENOMIC DNA]</scope>
    <source>
        <strain evidence="2">cv. Hass</strain>
    </source>
</reference>
<keyword evidence="2" id="KW-1185">Reference proteome</keyword>
<organism evidence="1 2">
    <name type="scientific">Persea americana</name>
    <name type="common">Avocado</name>
    <dbReference type="NCBI Taxonomy" id="3435"/>
    <lineage>
        <taxon>Eukaryota</taxon>
        <taxon>Viridiplantae</taxon>
        <taxon>Streptophyta</taxon>
        <taxon>Embryophyta</taxon>
        <taxon>Tracheophyta</taxon>
        <taxon>Spermatophyta</taxon>
        <taxon>Magnoliopsida</taxon>
        <taxon>Magnoliidae</taxon>
        <taxon>Laurales</taxon>
        <taxon>Lauraceae</taxon>
        <taxon>Persea</taxon>
    </lineage>
</organism>
<dbReference type="Proteomes" id="UP001234297">
    <property type="component" value="Chromosome 4"/>
</dbReference>
<evidence type="ECO:0000313" key="1">
    <source>
        <dbReference type="EMBL" id="KAJ8617500.1"/>
    </source>
</evidence>
<accession>A0ACC2K8P1</accession>
<comment type="caution">
    <text evidence="1">The sequence shown here is derived from an EMBL/GenBank/DDBJ whole genome shotgun (WGS) entry which is preliminary data.</text>
</comment>
<protein>
    <submittedName>
        <fullName evidence="1">Uncharacterized protein</fullName>
    </submittedName>
</protein>
<name>A0ACC2K8P1_PERAE</name>
<gene>
    <name evidence="1" type="ORF">MRB53_013686</name>
</gene>